<reference evidence="2" key="1">
    <citation type="journal article" date="2022" name="bioRxiv">
        <title>Discovery and biosynthetic assessment of Streptomyces ortus sp nov. isolated from a deep-sea sponge.</title>
        <authorList>
            <person name="Williams S.E."/>
        </authorList>
    </citation>
    <scope>NUCLEOTIDE SEQUENCE</scope>
    <source>
        <strain evidence="2">A15ISP2-DRY2</strain>
    </source>
</reference>
<comment type="caution">
    <text evidence="2">The sequence shown here is derived from an EMBL/GenBank/DDBJ whole genome shotgun (WGS) entry which is preliminary data.</text>
</comment>
<gene>
    <name evidence="2" type="ORF">K3769_03565</name>
</gene>
<evidence type="ECO:0000313" key="3">
    <source>
        <dbReference type="Proteomes" id="UP001165590"/>
    </source>
</evidence>
<dbReference type="Proteomes" id="UP001165590">
    <property type="component" value="Unassembled WGS sequence"/>
</dbReference>
<dbReference type="EMBL" id="JAIFZO010000002">
    <property type="protein sequence ID" value="MCX4231866.1"/>
    <property type="molecule type" value="Genomic_DNA"/>
</dbReference>
<keyword evidence="3" id="KW-1185">Reference proteome</keyword>
<name>A0ABT3UWC5_9ACTN</name>
<sequence length="113" mass="11584">MQDSPAGRSAALETSGVGRVPGRGHGQPLPTATGCAWSPDRRIAAVWAVLGTTLPRLPRDPVVRSTGALLALGVDCASHSAAKGAIPEVTTAAARSGSSRLLKNVRLLRDPLN</sequence>
<evidence type="ECO:0000256" key="1">
    <source>
        <dbReference type="SAM" id="MobiDB-lite"/>
    </source>
</evidence>
<accession>A0ABT3UWC5</accession>
<dbReference type="RefSeq" id="WP_267024978.1">
    <property type="nucleotide sequence ID" value="NZ_JAIFZO010000002.1"/>
</dbReference>
<evidence type="ECO:0000313" key="2">
    <source>
        <dbReference type="EMBL" id="MCX4231866.1"/>
    </source>
</evidence>
<organism evidence="2 3">
    <name type="scientific">Streptomyces ortus</name>
    <dbReference type="NCBI Taxonomy" id="2867268"/>
    <lineage>
        <taxon>Bacteria</taxon>
        <taxon>Bacillati</taxon>
        <taxon>Actinomycetota</taxon>
        <taxon>Actinomycetes</taxon>
        <taxon>Kitasatosporales</taxon>
        <taxon>Streptomycetaceae</taxon>
        <taxon>Streptomyces</taxon>
    </lineage>
</organism>
<feature type="region of interest" description="Disordered" evidence="1">
    <location>
        <begin position="1"/>
        <end position="35"/>
    </location>
</feature>
<protein>
    <submittedName>
        <fullName evidence="2">Uncharacterized protein</fullName>
    </submittedName>
</protein>
<proteinExistence type="predicted"/>